<evidence type="ECO:0000313" key="3">
    <source>
        <dbReference type="Proteomes" id="UP000475325"/>
    </source>
</evidence>
<feature type="compositionally biased region" description="Low complexity" evidence="1">
    <location>
        <begin position="247"/>
        <end position="257"/>
    </location>
</feature>
<feature type="region of interest" description="Disordered" evidence="1">
    <location>
        <begin position="430"/>
        <end position="461"/>
    </location>
</feature>
<feature type="compositionally biased region" description="Polar residues" evidence="1">
    <location>
        <begin position="130"/>
        <end position="142"/>
    </location>
</feature>
<organism evidence="2 3">
    <name type="scientific">Orbilia oligospora</name>
    <name type="common">Nematode-trapping fungus</name>
    <name type="synonym">Arthrobotrys oligospora</name>
    <dbReference type="NCBI Taxonomy" id="2813651"/>
    <lineage>
        <taxon>Eukaryota</taxon>
        <taxon>Fungi</taxon>
        <taxon>Dikarya</taxon>
        <taxon>Ascomycota</taxon>
        <taxon>Pezizomycotina</taxon>
        <taxon>Orbiliomycetes</taxon>
        <taxon>Orbiliales</taxon>
        <taxon>Orbiliaceae</taxon>
        <taxon>Orbilia</taxon>
    </lineage>
</organism>
<dbReference type="Proteomes" id="UP000475325">
    <property type="component" value="Unassembled WGS sequence"/>
</dbReference>
<dbReference type="EMBL" id="WIQW01000186">
    <property type="protein sequence ID" value="KAF3078060.1"/>
    <property type="molecule type" value="Genomic_DNA"/>
</dbReference>
<feature type="compositionally biased region" description="Basic and acidic residues" evidence="1">
    <location>
        <begin position="447"/>
        <end position="461"/>
    </location>
</feature>
<reference evidence="2 3" key="1">
    <citation type="submission" date="2019-06" db="EMBL/GenBank/DDBJ databases">
        <authorList>
            <person name="Palmer J.M."/>
        </authorList>
    </citation>
    <scope>NUCLEOTIDE SEQUENCE [LARGE SCALE GENOMIC DNA]</scope>
    <source>
        <strain evidence="2 3">TWF102</strain>
    </source>
</reference>
<feature type="compositionally biased region" description="Pro residues" evidence="1">
    <location>
        <begin position="286"/>
        <end position="301"/>
    </location>
</feature>
<feature type="region of interest" description="Disordered" evidence="1">
    <location>
        <begin position="675"/>
        <end position="730"/>
    </location>
</feature>
<protein>
    <submittedName>
        <fullName evidence="2">Uncharacterized protein</fullName>
    </submittedName>
</protein>
<feature type="compositionally biased region" description="Basic and acidic residues" evidence="1">
    <location>
        <begin position="10"/>
        <end position="27"/>
    </location>
</feature>
<sequence>MPVPKRRHQRESPSGEPIRLEDSPEPKRHQRETTSPGSPVTQDQLSTAVTSDPSFTSPVPSQVVRLEHSRRTYQEMSSNGRITREAPPSGEGSPPPAQGIGRHSPLGNNHQFHDGTPTEPRRNRIEDMETVSSASPDGSTGYLSPYPPPPARPPPPPPPAEPTNLRSHPLPREGSSSQSPLPGPPVTPSSVEDFALWGGLSEAEIRRQKSMLEALERRRRASLSPSPGPLSPSMVSPLTSPPPSPPLVASRPNRLGPLPLPPGSSPISQPERRSNHPAPMYSPALSTPPPGIPRLGPPPLPSSLQTREILTGPQQPRSRHTIRSEVVSASSSTRHSERAGSLEGARPRRGAMSIHFDDSEIAEPEAQRLFAAMRGSPNQASVDLIRDLEAARTTGASFSQQGFRNTPFDSTSDDSIGFLQRSIQQTATKRASSEHKKGFATSCKGKQRQDCDRYPDPTEGRPKIQHIRRLRELHDPHGVAPSRSSPSAQDPTFRFSASKGYYEAVVPIAYIMNNPNTRPLSTTDPFFRCFPSDPDEILFLRGTRLATRPPTPEIHLDETPQQKKEHLKQVKKAQRKEDWTLRKDVSLSRSWHLQYSARSRTAVPREHMLSSLSGGSSISIGSPTDEAEFQAHLAKIKKEYYKRTRALELEGEAADSMLGYIPISELAIDPLISSRSRRTAQPEEAQPLEVGREPEHVHEPSSEAGPSSSRNVPDAGEPSQGKKKESRRRK</sequence>
<accession>A0A7C8NCJ5</accession>
<evidence type="ECO:0000313" key="2">
    <source>
        <dbReference type="EMBL" id="KAF3078060.1"/>
    </source>
</evidence>
<feature type="region of interest" description="Disordered" evidence="1">
    <location>
        <begin position="1"/>
        <end position="193"/>
    </location>
</feature>
<gene>
    <name evidence="2" type="ORF">TWF102_003836</name>
</gene>
<comment type="caution">
    <text evidence="2">The sequence shown here is derived from an EMBL/GenBank/DDBJ whole genome shotgun (WGS) entry which is preliminary data.</text>
</comment>
<evidence type="ECO:0000256" key="1">
    <source>
        <dbReference type="SAM" id="MobiDB-lite"/>
    </source>
</evidence>
<feature type="compositionally biased region" description="Polar residues" evidence="1">
    <location>
        <begin position="33"/>
        <end position="60"/>
    </location>
</feature>
<feature type="compositionally biased region" description="Pro residues" evidence="1">
    <location>
        <begin position="145"/>
        <end position="161"/>
    </location>
</feature>
<dbReference type="AlphaFoldDB" id="A0A7C8NCJ5"/>
<name>A0A7C8NCJ5_ORBOL</name>
<feature type="compositionally biased region" description="Polar residues" evidence="1">
    <location>
        <begin position="302"/>
        <end position="316"/>
    </location>
</feature>
<feature type="region of interest" description="Disordered" evidence="1">
    <location>
        <begin position="216"/>
        <end position="349"/>
    </location>
</feature>
<feature type="compositionally biased region" description="Basic and acidic residues" evidence="1">
    <location>
        <begin position="690"/>
        <end position="701"/>
    </location>
</feature>
<proteinExistence type="predicted"/>